<accession>A0A6I6MPU0</accession>
<evidence type="ECO:0000256" key="1">
    <source>
        <dbReference type="ARBA" id="ARBA00004141"/>
    </source>
</evidence>
<dbReference type="KEGG" id="sbro:GQF42_03430"/>
<feature type="transmembrane region" description="Helical" evidence="5">
    <location>
        <begin position="124"/>
        <end position="142"/>
    </location>
</feature>
<evidence type="ECO:0000313" key="8">
    <source>
        <dbReference type="Proteomes" id="UP000436138"/>
    </source>
</evidence>
<dbReference type="InterPro" id="IPR049453">
    <property type="entry name" value="Memb_transporter_dom"/>
</dbReference>
<dbReference type="Pfam" id="PF13515">
    <property type="entry name" value="FUSC_2"/>
    <property type="match status" value="1"/>
</dbReference>
<proteinExistence type="predicted"/>
<feature type="domain" description="Integral membrane bound transporter" evidence="6">
    <location>
        <begin position="46"/>
        <end position="166"/>
    </location>
</feature>
<dbReference type="Proteomes" id="UP000436138">
    <property type="component" value="Chromosome"/>
</dbReference>
<keyword evidence="2 5" id="KW-0812">Transmembrane</keyword>
<dbReference type="EMBL" id="CP047020">
    <property type="protein sequence ID" value="QHA02468.1"/>
    <property type="molecule type" value="Genomic_DNA"/>
</dbReference>
<sequence>MSSGASTDRYTPPGRRYPFSTQVGVLSGGDRAPRLPLAVVAGAAEALVQATGMFEGRWAVLTVFLVLKPDFTATLQPSVGRALGTAVGSGAAALVALAAPGPVGLSAAAVLAIATAYALFDAGYLLYTAFLTLYIVILLDILGLPADSTAAARLAQTALGSAIALLGYWLWHCAAAGWASPETRARVTLL</sequence>
<protein>
    <recommendedName>
        <fullName evidence="6">Integral membrane bound transporter domain-containing protein</fullName>
    </recommendedName>
</protein>
<feature type="transmembrane region" description="Helical" evidence="5">
    <location>
        <begin position="91"/>
        <end position="118"/>
    </location>
</feature>
<organism evidence="7 8">
    <name type="scientific">Streptomyces broussonetiae</name>
    <dbReference type="NCBI Taxonomy" id="2686304"/>
    <lineage>
        <taxon>Bacteria</taxon>
        <taxon>Bacillati</taxon>
        <taxon>Actinomycetota</taxon>
        <taxon>Actinomycetes</taxon>
        <taxon>Kitasatosporales</taxon>
        <taxon>Streptomycetaceae</taxon>
        <taxon>Streptomyces</taxon>
    </lineage>
</organism>
<name>A0A6I6MPU0_9ACTN</name>
<evidence type="ECO:0000256" key="5">
    <source>
        <dbReference type="SAM" id="Phobius"/>
    </source>
</evidence>
<dbReference type="GO" id="GO:0016020">
    <property type="term" value="C:membrane"/>
    <property type="evidence" value="ECO:0007669"/>
    <property type="project" value="UniProtKB-SubCell"/>
</dbReference>
<dbReference type="RefSeq" id="WP_158917489.1">
    <property type="nucleotide sequence ID" value="NZ_CP047020.1"/>
</dbReference>
<keyword evidence="3 5" id="KW-1133">Transmembrane helix</keyword>
<reference evidence="7 8" key="1">
    <citation type="submission" date="2019-12" db="EMBL/GenBank/DDBJ databases">
        <title>Streptomyces sp. strain T44 isolated from rhizosphere soil of Broussonetia papyrifera.</title>
        <authorList>
            <person name="Mo P."/>
        </authorList>
    </citation>
    <scope>NUCLEOTIDE SEQUENCE [LARGE SCALE GENOMIC DNA]</scope>
    <source>
        <strain evidence="7 8">T44</strain>
    </source>
</reference>
<evidence type="ECO:0000256" key="3">
    <source>
        <dbReference type="ARBA" id="ARBA00022989"/>
    </source>
</evidence>
<dbReference type="AlphaFoldDB" id="A0A6I6MPU0"/>
<evidence type="ECO:0000313" key="7">
    <source>
        <dbReference type="EMBL" id="QHA02468.1"/>
    </source>
</evidence>
<evidence type="ECO:0000256" key="2">
    <source>
        <dbReference type="ARBA" id="ARBA00022692"/>
    </source>
</evidence>
<evidence type="ECO:0000256" key="4">
    <source>
        <dbReference type="ARBA" id="ARBA00023136"/>
    </source>
</evidence>
<feature type="transmembrane region" description="Helical" evidence="5">
    <location>
        <begin position="154"/>
        <end position="171"/>
    </location>
</feature>
<keyword evidence="4 5" id="KW-0472">Membrane</keyword>
<evidence type="ECO:0000259" key="6">
    <source>
        <dbReference type="Pfam" id="PF13515"/>
    </source>
</evidence>
<comment type="subcellular location">
    <subcellularLocation>
        <location evidence="1">Membrane</location>
        <topology evidence="1">Multi-pass membrane protein</topology>
    </subcellularLocation>
</comment>
<keyword evidence="8" id="KW-1185">Reference proteome</keyword>
<gene>
    <name evidence="7" type="ORF">GQF42_03430</name>
</gene>